<feature type="compositionally biased region" description="Basic and acidic residues" evidence="9">
    <location>
        <begin position="1"/>
        <end position="10"/>
    </location>
</feature>
<accession>A0A7I8K1C5</accession>
<dbReference type="InterPro" id="IPR044759">
    <property type="entry name" value="bZIP_RF2"/>
</dbReference>
<dbReference type="OrthoDB" id="1435597at2759"/>
<organism evidence="11 12">
    <name type="scientific">Spirodela intermedia</name>
    <name type="common">Intermediate duckweed</name>
    <dbReference type="NCBI Taxonomy" id="51605"/>
    <lineage>
        <taxon>Eukaryota</taxon>
        <taxon>Viridiplantae</taxon>
        <taxon>Streptophyta</taxon>
        <taxon>Embryophyta</taxon>
        <taxon>Tracheophyta</taxon>
        <taxon>Spermatophyta</taxon>
        <taxon>Magnoliopsida</taxon>
        <taxon>Liliopsida</taxon>
        <taxon>Araceae</taxon>
        <taxon>Lemnoideae</taxon>
        <taxon>Spirodela</taxon>
    </lineage>
</organism>
<dbReference type="GO" id="GO:0003700">
    <property type="term" value="F:DNA-binding transcription factor activity"/>
    <property type="evidence" value="ECO:0007669"/>
    <property type="project" value="InterPro"/>
</dbReference>
<feature type="compositionally biased region" description="Basic and acidic residues" evidence="9">
    <location>
        <begin position="154"/>
        <end position="163"/>
    </location>
</feature>
<evidence type="ECO:0000256" key="7">
    <source>
        <dbReference type="ARBA" id="ARBA00054342"/>
    </source>
</evidence>
<protein>
    <recommendedName>
        <fullName evidence="10">BZIP domain-containing protein</fullName>
    </recommendedName>
</protein>
<gene>
    <name evidence="11" type="ORF">SI8410_01001343</name>
</gene>
<dbReference type="EMBL" id="LR746264">
    <property type="protein sequence ID" value="CAA7389265.1"/>
    <property type="molecule type" value="Genomic_DNA"/>
</dbReference>
<keyword evidence="5" id="KW-0804">Transcription</keyword>
<dbReference type="Proteomes" id="UP000663760">
    <property type="component" value="Chromosome 1"/>
</dbReference>
<keyword evidence="6" id="KW-0539">Nucleus</keyword>
<comment type="function">
    <text evidence="7">Transcription factor probably involved in vascular development and shoot tissue organization. Binds to the DNA sequence 5'-CCGAGTGTGCCCCTGG-3' present in the promoter region Box II of the phloem-specific rice tungro bacilliform virus (RTBV) promoter. May regulate tissue-specific expression of the RTBV promoter and virus replication.</text>
</comment>
<feature type="coiled-coil region" evidence="8">
    <location>
        <begin position="246"/>
        <end position="273"/>
    </location>
</feature>
<feature type="compositionally biased region" description="Polar residues" evidence="9">
    <location>
        <begin position="12"/>
        <end position="44"/>
    </location>
</feature>
<feature type="domain" description="BZIP" evidence="10">
    <location>
        <begin position="228"/>
        <end position="291"/>
    </location>
</feature>
<dbReference type="SUPFAM" id="SSF57959">
    <property type="entry name" value="Leucine zipper domain"/>
    <property type="match status" value="1"/>
</dbReference>
<dbReference type="AlphaFoldDB" id="A0A7I8K1C5"/>
<dbReference type="Gene3D" id="1.20.5.170">
    <property type="match status" value="1"/>
</dbReference>
<dbReference type="PANTHER" id="PTHR13690:SF103">
    <property type="entry name" value="BZIP TRANSCRIPTION FACTOR 18"/>
    <property type="match status" value="1"/>
</dbReference>
<dbReference type="CDD" id="cd14703">
    <property type="entry name" value="bZIP_plant_RF2"/>
    <property type="match status" value="1"/>
</dbReference>
<comment type="subcellular location">
    <subcellularLocation>
        <location evidence="1">Nucleus</location>
    </subcellularLocation>
</comment>
<evidence type="ECO:0000256" key="5">
    <source>
        <dbReference type="ARBA" id="ARBA00023163"/>
    </source>
</evidence>
<feature type="region of interest" description="Disordered" evidence="9">
    <location>
        <begin position="1"/>
        <end position="67"/>
    </location>
</feature>
<feature type="region of interest" description="Disordered" evidence="9">
    <location>
        <begin position="130"/>
        <end position="163"/>
    </location>
</feature>
<dbReference type="InterPro" id="IPR046347">
    <property type="entry name" value="bZIP_sf"/>
</dbReference>
<proteinExistence type="inferred from homology"/>
<evidence type="ECO:0000313" key="12">
    <source>
        <dbReference type="Proteomes" id="UP000663760"/>
    </source>
</evidence>
<sequence>MEGHKEERAPNEMQQGRTNHPNPNSDLKVKVSSSAIPALSTGNVMPQPPPGAGSAPPALPPFGNDNIASAAASLRGSHHRRAQSELAFRIPEELDLGSSDTLSSGFEEIGTEDDLFCTYMDIEKIDCKVGAGGSRRDGGNANSRDCAATSAENAQKRGLEETKRDNLATTVSLSAAAVPRPKHRHSNSVDSSIMYSSTMCPTECILGEVGEAKKAIPAEKLAELAAIDPKRAKRILANRQSAARSKERKARYISELEQKVQALQTEATTLSAQLTLYQRDTFGLTSENAELKIRFQAMEQQAQLSDALNEALKKEVERLKLATGETLSPCEAFNVELHHVSYSPSFFPPSHRHSGISHGIQLQHLLHQAQQNLQNHQFPARSNGLADFLHQDPLGTLQGLDITGASYSVKSESPSISATESSTTF</sequence>
<dbReference type="Pfam" id="PF00170">
    <property type="entry name" value="bZIP_1"/>
    <property type="match status" value="1"/>
</dbReference>
<evidence type="ECO:0000256" key="4">
    <source>
        <dbReference type="ARBA" id="ARBA00023125"/>
    </source>
</evidence>
<dbReference type="PANTHER" id="PTHR13690">
    <property type="entry name" value="TRANSCRIPTION FACTOR POSF21-RELATED"/>
    <property type="match status" value="1"/>
</dbReference>
<dbReference type="SMART" id="SM00338">
    <property type="entry name" value="BRLZ"/>
    <property type="match status" value="1"/>
</dbReference>
<comment type="similarity">
    <text evidence="2">Belongs to the bZIP family.</text>
</comment>
<evidence type="ECO:0000256" key="6">
    <source>
        <dbReference type="ARBA" id="ARBA00023242"/>
    </source>
</evidence>
<dbReference type="GO" id="GO:0005634">
    <property type="term" value="C:nucleus"/>
    <property type="evidence" value="ECO:0007669"/>
    <property type="project" value="UniProtKB-SubCell"/>
</dbReference>
<dbReference type="InterPro" id="IPR004827">
    <property type="entry name" value="bZIP"/>
</dbReference>
<evidence type="ECO:0000256" key="2">
    <source>
        <dbReference type="ARBA" id="ARBA00007163"/>
    </source>
</evidence>
<evidence type="ECO:0000256" key="9">
    <source>
        <dbReference type="SAM" id="MobiDB-lite"/>
    </source>
</evidence>
<keyword evidence="3" id="KW-0805">Transcription regulation</keyword>
<dbReference type="GO" id="GO:0003677">
    <property type="term" value="F:DNA binding"/>
    <property type="evidence" value="ECO:0007669"/>
    <property type="project" value="UniProtKB-KW"/>
</dbReference>
<evidence type="ECO:0000256" key="8">
    <source>
        <dbReference type="SAM" id="Coils"/>
    </source>
</evidence>
<keyword evidence="4" id="KW-0238">DNA-binding</keyword>
<evidence type="ECO:0000256" key="3">
    <source>
        <dbReference type="ARBA" id="ARBA00023015"/>
    </source>
</evidence>
<keyword evidence="12" id="KW-1185">Reference proteome</keyword>
<evidence type="ECO:0000259" key="10">
    <source>
        <dbReference type="PROSITE" id="PS50217"/>
    </source>
</evidence>
<name>A0A7I8K1C5_SPIIN</name>
<keyword evidence="8" id="KW-0175">Coiled coil</keyword>
<evidence type="ECO:0000313" key="11">
    <source>
        <dbReference type="EMBL" id="CAA7389265.1"/>
    </source>
</evidence>
<evidence type="ECO:0000256" key="1">
    <source>
        <dbReference type="ARBA" id="ARBA00004123"/>
    </source>
</evidence>
<dbReference type="FunFam" id="1.20.5.170:FF:000009">
    <property type="entry name" value="probable transcription factor PosF21"/>
    <property type="match status" value="1"/>
</dbReference>
<reference evidence="11" key="1">
    <citation type="submission" date="2020-02" db="EMBL/GenBank/DDBJ databases">
        <authorList>
            <person name="Scholz U."/>
            <person name="Mascher M."/>
            <person name="Fiebig A."/>
        </authorList>
    </citation>
    <scope>NUCLEOTIDE SEQUENCE</scope>
</reference>
<dbReference type="PROSITE" id="PS50217">
    <property type="entry name" value="BZIP"/>
    <property type="match status" value="1"/>
</dbReference>